<dbReference type="EMBL" id="JAESVG020000010">
    <property type="protein sequence ID" value="KAG8623920.1"/>
    <property type="molecule type" value="Genomic_DNA"/>
</dbReference>
<feature type="transmembrane region" description="Helical" evidence="6">
    <location>
        <begin position="45"/>
        <end position="69"/>
    </location>
</feature>
<comment type="subcellular location">
    <subcellularLocation>
        <location evidence="1">Membrane</location>
        <topology evidence="1">Multi-pass membrane protein</topology>
    </subcellularLocation>
</comment>
<comment type="caution">
    <text evidence="7">The sequence shown here is derived from an EMBL/GenBank/DDBJ whole genome shotgun (WGS) entry which is preliminary data.</text>
</comment>
<dbReference type="InterPro" id="IPR006603">
    <property type="entry name" value="PQ-loop_rpt"/>
</dbReference>
<feature type="region of interest" description="Disordered" evidence="5">
    <location>
        <begin position="272"/>
        <end position="337"/>
    </location>
</feature>
<protein>
    <recommendedName>
        <fullName evidence="9">PQ loop repeat protein</fullName>
    </recommendedName>
</protein>
<feature type="transmembrane region" description="Helical" evidence="6">
    <location>
        <begin position="236"/>
        <end position="258"/>
    </location>
</feature>
<organism evidence="7 8">
    <name type="scientific">Elsinoe batatas</name>
    <dbReference type="NCBI Taxonomy" id="2601811"/>
    <lineage>
        <taxon>Eukaryota</taxon>
        <taxon>Fungi</taxon>
        <taxon>Dikarya</taxon>
        <taxon>Ascomycota</taxon>
        <taxon>Pezizomycotina</taxon>
        <taxon>Dothideomycetes</taxon>
        <taxon>Dothideomycetidae</taxon>
        <taxon>Myriangiales</taxon>
        <taxon>Elsinoaceae</taxon>
        <taxon>Elsinoe</taxon>
    </lineage>
</organism>
<evidence type="ECO:0000313" key="7">
    <source>
        <dbReference type="EMBL" id="KAG8623920.1"/>
    </source>
</evidence>
<dbReference type="GO" id="GO:0016020">
    <property type="term" value="C:membrane"/>
    <property type="evidence" value="ECO:0007669"/>
    <property type="project" value="UniProtKB-SubCell"/>
</dbReference>
<name>A0A8K0KXX8_9PEZI</name>
<feature type="transmembrane region" description="Helical" evidence="6">
    <location>
        <begin position="202"/>
        <end position="224"/>
    </location>
</feature>
<dbReference type="PANTHER" id="PTHR16201:SF11">
    <property type="entry name" value="PQ-LOOP REPEAT-CONTAINING PROTEIN"/>
    <property type="match status" value="1"/>
</dbReference>
<dbReference type="AlphaFoldDB" id="A0A8K0KXX8"/>
<dbReference type="Proteomes" id="UP000809789">
    <property type="component" value="Unassembled WGS sequence"/>
</dbReference>
<feature type="compositionally biased region" description="Polar residues" evidence="5">
    <location>
        <begin position="289"/>
        <end position="298"/>
    </location>
</feature>
<dbReference type="PANTHER" id="PTHR16201">
    <property type="entry name" value="SEVEN TRANSMEMBRANE PROTEIN 1-RELATED"/>
    <property type="match status" value="1"/>
</dbReference>
<evidence type="ECO:0000256" key="6">
    <source>
        <dbReference type="SAM" id="Phobius"/>
    </source>
</evidence>
<accession>A0A8K0KXX8</accession>
<keyword evidence="3 6" id="KW-1133">Transmembrane helix</keyword>
<evidence type="ECO:0000256" key="5">
    <source>
        <dbReference type="SAM" id="MobiDB-lite"/>
    </source>
</evidence>
<keyword evidence="8" id="KW-1185">Reference proteome</keyword>
<feature type="transmembrane region" description="Helical" evidence="6">
    <location>
        <begin position="170"/>
        <end position="190"/>
    </location>
</feature>
<feature type="transmembrane region" description="Helical" evidence="6">
    <location>
        <begin position="15"/>
        <end position="33"/>
    </location>
</feature>
<evidence type="ECO:0000256" key="1">
    <source>
        <dbReference type="ARBA" id="ARBA00004141"/>
    </source>
</evidence>
<dbReference type="SMART" id="SM00679">
    <property type="entry name" value="CTNS"/>
    <property type="match status" value="2"/>
</dbReference>
<keyword evidence="2 6" id="KW-0812">Transmembrane</keyword>
<sequence length="337" mass="36337">MADPYCQHLASPNPWVLALSIFLVVGILVSYIPQHYRIISLSSSAGLSPWWVLLGTLSSIAGITNIVVLPTSQHDMACCKEISASACTAAMLGIVQVGVQWTCFMAIMVLFLAFFPRRSDSEQTASLPEGADTDLPKPRDAVIVGASCLLALLFAGIGSLFFLVRAPAQLLGWANFLGVTASILASIQYIPQIWTTYKLGKILSLSILTMIIQVPGAFVFAFSLYLRVGGQGWSSWLVYCVTGIFQAVLLVMAVRFWIRDKAIESASLAPSADLPTERDPLLPRRSSSKRPANSSTLRTLRGDAKQKGALNQVQGVNEQTSSITDSDGRGQADIPNT</sequence>
<reference evidence="7" key="1">
    <citation type="submission" date="2021-07" db="EMBL/GenBank/DDBJ databases">
        <title>Elsinoe batatas strain:CRI-CJ2 Genome sequencing and assembly.</title>
        <authorList>
            <person name="Huang L."/>
        </authorList>
    </citation>
    <scope>NUCLEOTIDE SEQUENCE</scope>
    <source>
        <strain evidence="7">CRI-CJ2</strain>
    </source>
</reference>
<evidence type="ECO:0008006" key="9">
    <source>
        <dbReference type="Google" id="ProtNLM"/>
    </source>
</evidence>
<dbReference type="OrthoDB" id="19344at2759"/>
<proteinExistence type="predicted"/>
<feature type="transmembrane region" description="Helical" evidence="6">
    <location>
        <begin position="141"/>
        <end position="164"/>
    </location>
</feature>
<keyword evidence="4 6" id="KW-0472">Membrane</keyword>
<evidence type="ECO:0000256" key="4">
    <source>
        <dbReference type="ARBA" id="ARBA00023136"/>
    </source>
</evidence>
<evidence type="ECO:0000256" key="2">
    <source>
        <dbReference type="ARBA" id="ARBA00022692"/>
    </source>
</evidence>
<evidence type="ECO:0000313" key="8">
    <source>
        <dbReference type="Proteomes" id="UP000809789"/>
    </source>
</evidence>
<evidence type="ECO:0000256" key="3">
    <source>
        <dbReference type="ARBA" id="ARBA00022989"/>
    </source>
</evidence>
<dbReference type="Gene3D" id="1.20.1280.290">
    <property type="match status" value="1"/>
</dbReference>
<feature type="transmembrane region" description="Helical" evidence="6">
    <location>
        <begin position="89"/>
        <end position="115"/>
    </location>
</feature>
<dbReference type="Pfam" id="PF04193">
    <property type="entry name" value="PQ-loop"/>
    <property type="match status" value="2"/>
</dbReference>
<dbReference type="InterPro" id="IPR051415">
    <property type="entry name" value="LAAT-1"/>
</dbReference>
<feature type="compositionally biased region" description="Polar residues" evidence="5">
    <location>
        <begin position="309"/>
        <end position="325"/>
    </location>
</feature>
<gene>
    <name evidence="7" type="ORF">KVT40_008896</name>
</gene>